<feature type="signal peptide" evidence="1">
    <location>
        <begin position="1"/>
        <end position="26"/>
    </location>
</feature>
<evidence type="ECO:0000313" key="2">
    <source>
        <dbReference type="EMBL" id="KAG2303740.1"/>
    </source>
</evidence>
<dbReference type="OrthoDB" id="1096378at2759"/>
<proteinExistence type="predicted"/>
<reference evidence="2 3" key="1">
    <citation type="submission" date="2020-02" db="EMBL/GenBank/DDBJ databases">
        <authorList>
            <person name="Ma Q."/>
            <person name="Huang Y."/>
            <person name="Song X."/>
            <person name="Pei D."/>
        </authorList>
    </citation>
    <scope>NUCLEOTIDE SEQUENCE [LARGE SCALE GENOMIC DNA]</scope>
    <source>
        <strain evidence="2">Sxm20200214</strain>
        <tissue evidence="2">Leaf</tissue>
    </source>
</reference>
<dbReference type="Proteomes" id="UP000886595">
    <property type="component" value="Unassembled WGS sequence"/>
</dbReference>
<keyword evidence="3" id="KW-1185">Reference proteome</keyword>
<dbReference type="EMBL" id="JAAMPC010000007">
    <property type="protein sequence ID" value="KAG2303740.1"/>
    <property type="molecule type" value="Genomic_DNA"/>
</dbReference>
<sequence>MLSSIVSSMLFLLLLVLLLHMDHAFGAQTEIRKLKTINARRNLKGDDQRSSKMWFPPSRSLHCGGGKAFENMATTYRTDHGHLPGKYLSSLCQPCFSYFSNCYHYTCTTTEYCQSFNGSPPTCTRSENCQPANGN</sequence>
<dbReference type="AlphaFoldDB" id="A0A8X7SC01"/>
<comment type="caution">
    <text evidence="2">The sequence shown here is derived from an EMBL/GenBank/DDBJ whole genome shotgun (WGS) entry which is preliminary data.</text>
</comment>
<name>A0A8X7SC01_BRACI</name>
<gene>
    <name evidence="2" type="ORF">Bca52824_032391</name>
</gene>
<protein>
    <submittedName>
        <fullName evidence="2">Uncharacterized protein</fullName>
    </submittedName>
</protein>
<evidence type="ECO:0000256" key="1">
    <source>
        <dbReference type="SAM" id="SignalP"/>
    </source>
</evidence>
<evidence type="ECO:0000313" key="3">
    <source>
        <dbReference type="Proteomes" id="UP000886595"/>
    </source>
</evidence>
<accession>A0A8X7SC01</accession>
<feature type="chain" id="PRO_5036456419" evidence="1">
    <location>
        <begin position="27"/>
        <end position="135"/>
    </location>
</feature>
<organism evidence="2 3">
    <name type="scientific">Brassica carinata</name>
    <name type="common">Ethiopian mustard</name>
    <name type="synonym">Abyssinian cabbage</name>
    <dbReference type="NCBI Taxonomy" id="52824"/>
    <lineage>
        <taxon>Eukaryota</taxon>
        <taxon>Viridiplantae</taxon>
        <taxon>Streptophyta</taxon>
        <taxon>Embryophyta</taxon>
        <taxon>Tracheophyta</taxon>
        <taxon>Spermatophyta</taxon>
        <taxon>Magnoliopsida</taxon>
        <taxon>eudicotyledons</taxon>
        <taxon>Gunneridae</taxon>
        <taxon>Pentapetalae</taxon>
        <taxon>rosids</taxon>
        <taxon>malvids</taxon>
        <taxon>Brassicales</taxon>
        <taxon>Brassicaceae</taxon>
        <taxon>Brassiceae</taxon>
        <taxon>Brassica</taxon>
    </lineage>
</organism>
<keyword evidence="1" id="KW-0732">Signal</keyword>